<evidence type="ECO:0000256" key="5">
    <source>
        <dbReference type="RuleBase" id="RU004398"/>
    </source>
</evidence>
<dbReference type="EMBL" id="VXIV02002788">
    <property type="protein sequence ID" value="KAF6022915.1"/>
    <property type="molecule type" value="Genomic_DNA"/>
</dbReference>
<dbReference type="GO" id="GO:0005634">
    <property type="term" value="C:nucleus"/>
    <property type="evidence" value="ECO:0007669"/>
    <property type="project" value="UniProtKB-SubCell"/>
</dbReference>
<dbReference type="PANTHER" id="PTHR15840:SF10">
    <property type="entry name" value="EKC_KEOPS COMPLEX SUBUNIT TPRKB"/>
    <property type="match status" value="1"/>
</dbReference>
<evidence type="ECO:0000313" key="7">
    <source>
        <dbReference type="Proteomes" id="UP000593567"/>
    </source>
</evidence>
<evidence type="ECO:0000256" key="4">
    <source>
        <dbReference type="ARBA" id="ARBA00023242"/>
    </source>
</evidence>
<dbReference type="GO" id="GO:0002949">
    <property type="term" value="P:tRNA threonylcarbamoyladenosine modification"/>
    <property type="evidence" value="ECO:0007669"/>
    <property type="project" value="TreeGrafter"/>
</dbReference>
<dbReference type="Proteomes" id="UP000593567">
    <property type="component" value="Unassembled WGS sequence"/>
</dbReference>
<evidence type="ECO:0000256" key="3">
    <source>
        <dbReference type="ARBA" id="ARBA00022694"/>
    </source>
</evidence>
<keyword evidence="3" id="KW-0819">tRNA processing</keyword>
<dbReference type="GO" id="GO:0005829">
    <property type="term" value="C:cytosol"/>
    <property type="evidence" value="ECO:0007669"/>
    <property type="project" value="TreeGrafter"/>
</dbReference>
<comment type="subcellular location">
    <subcellularLocation>
        <location evidence="1">Nucleus</location>
    </subcellularLocation>
</comment>
<dbReference type="SUPFAM" id="SSF143870">
    <property type="entry name" value="PF0523-like"/>
    <property type="match status" value="1"/>
</dbReference>
<protein>
    <submittedName>
        <fullName evidence="6">TPRKB</fullName>
    </submittedName>
</protein>
<evidence type="ECO:0000256" key="1">
    <source>
        <dbReference type="ARBA" id="ARBA00004123"/>
    </source>
</evidence>
<keyword evidence="7" id="KW-1185">Reference proteome</keyword>
<keyword evidence="4 5" id="KW-0539">Nucleus</keyword>
<comment type="similarity">
    <text evidence="2 5">Belongs to the CGI121/TPRKB family.</text>
</comment>
<dbReference type="PANTHER" id="PTHR15840">
    <property type="entry name" value="CGI-121 FAMILY MEMBER"/>
    <property type="match status" value="1"/>
</dbReference>
<dbReference type="NCBIfam" id="NF011465">
    <property type="entry name" value="PRK14886.1-1"/>
    <property type="match status" value="1"/>
</dbReference>
<dbReference type="AlphaFoldDB" id="A0A7J7JA40"/>
<dbReference type="Gene3D" id="3.30.2380.10">
    <property type="entry name" value="CGI121/TPRKB"/>
    <property type="match status" value="1"/>
</dbReference>
<sequence length="180" mass="19741">MKELDLAVNINIGSEDALVALVSRITNADAVKKELIAGSLAASLINCTHILDSRQLQLAIFKARIAQTREKMTTRNVYSEILYNLSPNRQITQAFKLFGIQDTDTACLVITVGDSKESNMHQVVSLLESGGAVCLPFEDISQFNSLESIEKLYKIQEEELKVGTLSEAVVSRIAAKEIIA</sequence>
<dbReference type="InterPro" id="IPR013926">
    <property type="entry name" value="CGI121/TPRKB"/>
</dbReference>
<dbReference type="InterPro" id="IPR036504">
    <property type="entry name" value="CGI121/TPRKB_sf"/>
</dbReference>
<organism evidence="6 7">
    <name type="scientific">Bugula neritina</name>
    <name type="common">Brown bryozoan</name>
    <name type="synonym">Sertularia neritina</name>
    <dbReference type="NCBI Taxonomy" id="10212"/>
    <lineage>
        <taxon>Eukaryota</taxon>
        <taxon>Metazoa</taxon>
        <taxon>Spiralia</taxon>
        <taxon>Lophotrochozoa</taxon>
        <taxon>Bryozoa</taxon>
        <taxon>Gymnolaemata</taxon>
        <taxon>Cheilostomatida</taxon>
        <taxon>Flustrina</taxon>
        <taxon>Buguloidea</taxon>
        <taxon>Bugulidae</taxon>
        <taxon>Bugula</taxon>
    </lineage>
</organism>
<proteinExistence type="inferred from homology"/>
<evidence type="ECO:0000256" key="2">
    <source>
        <dbReference type="ARBA" id="ARBA00005546"/>
    </source>
</evidence>
<dbReference type="Pfam" id="PF08617">
    <property type="entry name" value="CGI-121"/>
    <property type="match status" value="1"/>
</dbReference>
<evidence type="ECO:0000313" key="6">
    <source>
        <dbReference type="EMBL" id="KAF6022915.1"/>
    </source>
</evidence>
<name>A0A7J7JA40_BUGNE</name>
<gene>
    <name evidence="6" type="ORF">EB796_018771</name>
</gene>
<comment type="caution">
    <text evidence="6">The sequence shown here is derived from an EMBL/GenBank/DDBJ whole genome shotgun (WGS) entry which is preliminary data.</text>
</comment>
<dbReference type="OrthoDB" id="329139at2759"/>
<dbReference type="GO" id="GO:0000408">
    <property type="term" value="C:EKC/KEOPS complex"/>
    <property type="evidence" value="ECO:0007669"/>
    <property type="project" value="TreeGrafter"/>
</dbReference>
<reference evidence="6" key="1">
    <citation type="submission" date="2020-06" db="EMBL/GenBank/DDBJ databases">
        <title>Draft genome of Bugula neritina, a colonial animal packing powerful symbionts and potential medicines.</title>
        <authorList>
            <person name="Rayko M."/>
        </authorList>
    </citation>
    <scope>NUCLEOTIDE SEQUENCE [LARGE SCALE GENOMIC DNA]</scope>
    <source>
        <strain evidence="6">Kwan_BN1</strain>
    </source>
</reference>
<accession>A0A7J7JA40</accession>